<dbReference type="Proteomes" id="UP000887229">
    <property type="component" value="Unassembled WGS sequence"/>
</dbReference>
<name>A0A9P7ZL55_9HYPO</name>
<reference evidence="2" key="1">
    <citation type="journal article" date="2021" name="IMA Fungus">
        <title>Genomic characterization of three marine fungi, including Emericellopsis atlantica sp. nov. with signatures of a generalist lifestyle and marine biomass degradation.</title>
        <authorList>
            <person name="Hagestad O.C."/>
            <person name="Hou L."/>
            <person name="Andersen J.H."/>
            <person name="Hansen E.H."/>
            <person name="Altermark B."/>
            <person name="Li C."/>
            <person name="Kuhnert E."/>
            <person name="Cox R.J."/>
            <person name="Crous P.W."/>
            <person name="Spatafora J.W."/>
            <person name="Lail K."/>
            <person name="Amirebrahimi M."/>
            <person name="Lipzen A."/>
            <person name="Pangilinan J."/>
            <person name="Andreopoulos W."/>
            <person name="Hayes R.D."/>
            <person name="Ng V."/>
            <person name="Grigoriev I.V."/>
            <person name="Jackson S.A."/>
            <person name="Sutton T.D.S."/>
            <person name="Dobson A.D.W."/>
            <person name="Rama T."/>
        </authorList>
    </citation>
    <scope>NUCLEOTIDE SEQUENCE</scope>
    <source>
        <strain evidence="2">TS7</strain>
    </source>
</reference>
<dbReference type="AlphaFoldDB" id="A0A9P7ZL55"/>
<dbReference type="GeneID" id="70293150"/>
<dbReference type="RefSeq" id="XP_046117636.1">
    <property type="nucleotide sequence ID" value="XM_046262247.1"/>
</dbReference>
<keyword evidence="1" id="KW-0732">Signal</keyword>
<keyword evidence="3" id="KW-1185">Reference proteome</keyword>
<dbReference type="EMBL" id="MU251256">
    <property type="protein sequence ID" value="KAG9253712.1"/>
    <property type="molecule type" value="Genomic_DNA"/>
</dbReference>
<evidence type="ECO:0000313" key="3">
    <source>
        <dbReference type="Proteomes" id="UP000887229"/>
    </source>
</evidence>
<proteinExistence type="predicted"/>
<feature type="signal peptide" evidence="1">
    <location>
        <begin position="1"/>
        <end position="18"/>
    </location>
</feature>
<organism evidence="2 3">
    <name type="scientific">Emericellopsis atlantica</name>
    <dbReference type="NCBI Taxonomy" id="2614577"/>
    <lineage>
        <taxon>Eukaryota</taxon>
        <taxon>Fungi</taxon>
        <taxon>Dikarya</taxon>
        <taxon>Ascomycota</taxon>
        <taxon>Pezizomycotina</taxon>
        <taxon>Sordariomycetes</taxon>
        <taxon>Hypocreomycetidae</taxon>
        <taxon>Hypocreales</taxon>
        <taxon>Bionectriaceae</taxon>
        <taxon>Emericellopsis</taxon>
    </lineage>
</organism>
<evidence type="ECO:0000256" key="1">
    <source>
        <dbReference type="SAM" id="SignalP"/>
    </source>
</evidence>
<accession>A0A9P7ZL55</accession>
<protein>
    <submittedName>
        <fullName evidence="2">Uncharacterized protein</fullName>
    </submittedName>
</protein>
<feature type="chain" id="PRO_5040478970" evidence="1">
    <location>
        <begin position="19"/>
        <end position="136"/>
    </location>
</feature>
<evidence type="ECO:0000313" key="2">
    <source>
        <dbReference type="EMBL" id="KAG9253712.1"/>
    </source>
</evidence>
<gene>
    <name evidence="2" type="ORF">F5Z01DRAFT_636935</name>
</gene>
<comment type="caution">
    <text evidence="2">The sequence shown here is derived from an EMBL/GenBank/DDBJ whole genome shotgun (WGS) entry which is preliminary data.</text>
</comment>
<sequence>MQFTYATLLSVLSAVAHARQCEMKATVSNGQIQSCGWGPCNPIGSDNGNAILLIDGEQKWNGGSYGDLSLGDGTDFDADGVTGHIQSIGLPARGDNPRCEILRDGQDAITAEGTASSWGLPGTFGQRLSCDFLWDC</sequence>